<evidence type="ECO:0000256" key="3">
    <source>
        <dbReference type="ARBA" id="ARBA00023163"/>
    </source>
</evidence>
<evidence type="ECO:0000256" key="2">
    <source>
        <dbReference type="ARBA" id="ARBA00023125"/>
    </source>
</evidence>
<dbReference type="GO" id="GO:0003677">
    <property type="term" value="F:DNA binding"/>
    <property type="evidence" value="ECO:0007669"/>
    <property type="project" value="UniProtKB-KW"/>
</dbReference>
<accession>A0A3N4Q8T9</accession>
<evidence type="ECO:0000313" key="5">
    <source>
        <dbReference type="EMBL" id="RPE08134.1"/>
    </source>
</evidence>
<dbReference type="InterPro" id="IPR036388">
    <property type="entry name" value="WH-like_DNA-bd_sf"/>
</dbReference>
<dbReference type="PANTHER" id="PTHR33154:SF15">
    <property type="entry name" value="REGULATORY PROTEIN ARSR"/>
    <property type="match status" value="1"/>
</dbReference>
<keyword evidence="2" id="KW-0238">DNA-binding</keyword>
<protein>
    <submittedName>
        <fullName evidence="5">ArsR family transcriptional regulator</fullName>
    </submittedName>
</protein>
<dbReference type="InterPro" id="IPR011991">
    <property type="entry name" value="ArsR-like_HTH"/>
</dbReference>
<dbReference type="AlphaFoldDB" id="A0A3N4Q8T9"/>
<dbReference type="InterPro" id="IPR051081">
    <property type="entry name" value="HTH_MetalResp_TranReg"/>
</dbReference>
<gene>
    <name evidence="5" type="ORF">EGT74_13780</name>
</gene>
<dbReference type="CDD" id="cd00090">
    <property type="entry name" value="HTH_ARSR"/>
    <property type="match status" value="1"/>
</dbReference>
<dbReference type="RefSeq" id="WP_123847134.1">
    <property type="nucleotide sequence ID" value="NZ_RPDH01000002.1"/>
</dbReference>
<name>A0A3N4Q8T9_9BACT</name>
<keyword evidence="1" id="KW-0805">Transcription regulation</keyword>
<dbReference type="InterPro" id="IPR001845">
    <property type="entry name" value="HTH_ArsR_DNA-bd_dom"/>
</dbReference>
<dbReference type="NCBIfam" id="NF033788">
    <property type="entry name" value="HTH_metalloreg"/>
    <property type="match status" value="1"/>
</dbReference>
<keyword evidence="3" id="KW-0804">Transcription</keyword>
<keyword evidence="6" id="KW-1185">Reference proteome</keyword>
<comment type="caution">
    <text evidence="5">The sequence shown here is derived from an EMBL/GenBank/DDBJ whole genome shotgun (WGS) entry which is preliminary data.</text>
</comment>
<dbReference type="GO" id="GO:0003700">
    <property type="term" value="F:DNA-binding transcription factor activity"/>
    <property type="evidence" value="ECO:0007669"/>
    <property type="project" value="InterPro"/>
</dbReference>
<dbReference type="OrthoDB" id="9800049at2"/>
<dbReference type="Gene3D" id="1.10.10.10">
    <property type="entry name" value="Winged helix-like DNA-binding domain superfamily/Winged helix DNA-binding domain"/>
    <property type="match status" value="1"/>
</dbReference>
<sequence>MGATKTDLFTKQQNEIAGMAKALAHPARIAILQYLVKINACICGDLVEELGLAQPTISQHLKELKAVGLIQGTVEGTSVCYCIHPGNWQKFRKHFATFFTDISNNDGSCC</sequence>
<dbReference type="Proteomes" id="UP000278351">
    <property type="component" value="Unassembled WGS sequence"/>
</dbReference>
<proteinExistence type="predicted"/>
<organism evidence="5 6">
    <name type="scientific">Chitinophaga lutea</name>
    <dbReference type="NCBI Taxonomy" id="2488634"/>
    <lineage>
        <taxon>Bacteria</taxon>
        <taxon>Pseudomonadati</taxon>
        <taxon>Bacteroidota</taxon>
        <taxon>Chitinophagia</taxon>
        <taxon>Chitinophagales</taxon>
        <taxon>Chitinophagaceae</taxon>
        <taxon>Chitinophaga</taxon>
    </lineage>
</organism>
<evidence type="ECO:0000313" key="6">
    <source>
        <dbReference type="Proteomes" id="UP000278351"/>
    </source>
</evidence>
<dbReference type="PRINTS" id="PR00778">
    <property type="entry name" value="HTHARSR"/>
</dbReference>
<dbReference type="InterPro" id="IPR036390">
    <property type="entry name" value="WH_DNA-bd_sf"/>
</dbReference>
<dbReference type="PROSITE" id="PS50987">
    <property type="entry name" value="HTH_ARSR_2"/>
    <property type="match status" value="1"/>
</dbReference>
<evidence type="ECO:0000259" key="4">
    <source>
        <dbReference type="PROSITE" id="PS50987"/>
    </source>
</evidence>
<dbReference type="SMART" id="SM00418">
    <property type="entry name" value="HTH_ARSR"/>
    <property type="match status" value="1"/>
</dbReference>
<dbReference type="SUPFAM" id="SSF46785">
    <property type="entry name" value="Winged helix' DNA-binding domain"/>
    <property type="match status" value="1"/>
</dbReference>
<reference evidence="5 6" key="1">
    <citation type="submission" date="2018-11" db="EMBL/GenBank/DDBJ databases">
        <title>Chitinophaga lutea sp.nov., isolate from arsenic contaminated soil.</title>
        <authorList>
            <person name="Zong Y."/>
        </authorList>
    </citation>
    <scope>NUCLEOTIDE SEQUENCE [LARGE SCALE GENOMIC DNA]</scope>
    <source>
        <strain evidence="5 6">ZY74</strain>
    </source>
</reference>
<feature type="domain" description="HTH arsR-type" evidence="4">
    <location>
        <begin position="8"/>
        <end position="103"/>
    </location>
</feature>
<dbReference type="Pfam" id="PF01022">
    <property type="entry name" value="HTH_5"/>
    <property type="match status" value="1"/>
</dbReference>
<evidence type="ECO:0000256" key="1">
    <source>
        <dbReference type="ARBA" id="ARBA00023015"/>
    </source>
</evidence>
<dbReference type="PANTHER" id="PTHR33154">
    <property type="entry name" value="TRANSCRIPTIONAL REGULATOR, ARSR FAMILY"/>
    <property type="match status" value="1"/>
</dbReference>
<dbReference type="EMBL" id="RPDH01000002">
    <property type="protein sequence ID" value="RPE08134.1"/>
    <property type="molecule type" value="Genomic_DNA"/>
</dbReference>